<dbReference type="AlphaFoldDB" id="X1ST72"/>
<comment type="caution">
    <text evidence="1">The sequence shown here is derived from an EMBL/GenBank/DDBJ whole genome shotgun (WGS) entry which is preliminary data.</text>
</comment>
<proteinExistence type="predicted"/>
<organism evidence="1">
    <name type="scientific">marine sediment metagenome</name>
    <dbReference type="NCBI Taxonomy" id="412755"/>
    <lineage>
        <taxon>unclassified sequences</taxon>
        <taxon>metagenomes</taxon>
        <taxon>ecological metagenomes</taxon>
    </lineage>
</organism>
<evidence type="ECO:0000313" key="1">
    <source>
        <dbReference type="EMBL" id="GAI78540.1"/>
    </source>
</evidence>
<name>X1ST72_9ZZZZ</name>
<protein>
    <submittedName>
        <fullName evidence="1">Uncharacterized protein</fullName>
    </submittedName>
</protein>
<reference evidence="1" key="1">
    <citation type="journal article" date="2014" name="Front. Microbiol.">
        <title>High frequency of phylogenetically diverse reductive dehalogenase-homologous genes in deep subseafloor sedimentary metagenomes.</title>
        <authorList>
            <person name="Kawai M."/>
            <person name="Futagami T."/>
            <person name="Toyoda A."/>
            <person name="Takaki Y."/>
            <person name="Nishi S."/>
            <person name="Hori S."/>
            <person name="Arai W."/>
            <person name="Tsubouchi T."/>
            <person name="Morono Y."/>
            <person name="Uchiyama I."/>
            <person name="Ito T."/>
            <person name="Fujiyama A."/>
            <person name="Inagaki F."/>
            <person name="Takami H."/>
        </authorList>
    </citation>
    <scope>NUCLEOTIDE SEQUENCE</scope>
    <source>
        <strain evidence="1">Expedition CK06-06</strain>
    </source>
</reference>
<gene>
    <name evidence="1" type="ORF">S12H4_22767</name>
</gene>
<feature type="non-terminal residue" evidence="1">
    <location>
        <position position="1"/>
    </location>
</feature>
<dbReference type="EMBL" id="BARW01011940">
    <property type="protein sequence ID" value="GAI78540.1"/>
    <property type="molecule type" value="Genomic_DNA"/>
</dbReference>
<accession>X1ST72</accession>
<sequence>VLPEDAVSTKLTVDEKVTYPSIDIFSLNKIK</sequence>